<keyword evidence="1" id="KW-0812">Transmembrane</keyword>
<evidence type="ECO:0000313" key="3">
    <source>
        <dbReference type="Proteomes" id="UP000614490"/>
    </source>
</evidence>
<dbReference type="AlphaFoldDB" id="A0A931HSF4"/>
<keyword evidence="1" id="KW-0472">Membrane</keyword>
<feature type="transmembrane region" description="Helical" evidence="1">
    <location>
        <begin position="12"/>
        <end position="36"/>
    </location>
</feature>
<gene>
    <name evidence="2" type="ORF">H0267_01655</name>
</gene>
<reference evidence="2 3" key="1">
    <citation type="journal article" date="2005" name="Int. J. Syst. Evol. Microbiol.">
        <title>Halobacillus yeomjeoni sp. nov., isolated from a marine solar saltern in Korea.</title>
        <authorList>
            <person name="Yoon J.H."/>
            <person name="Kang S.J."/>
            <person name="Lee C.H."/>
            <person name="Oh H.W."/>
            <person name="Oh T.K."/>
        </authorList>
    </citation>
    <scope>NUCLEOTIDE SEQUENCE [LARGE SCALE GENOMIC DNA]</scope>
    <source>
        <strain evidence="2 3">KCTC 3957</strain>
    </source>
</reference>
<keyword evidence="3" id="KW-1185">Reference proteome</keyword>
<dbReference type="RefSeq" id="WP_197315547.1">
    <property type="nucleotide sequence ID" value="NZ_JADZSC010000001.1"/>
</dbReference>
<sequence length="48" mass="5259">MLVLSGMLQTILSPLFAFTIGPILLALGLTQFYMGIVNAKRVKAVRHD</sequence>
<dbReference type="Proteomes" id="UP000614490">
    <property type="component" value="Unassembled WGS sequence"/>
</dbReference>
<accession>A0A931HSF4</accession>
<comment type="caution">
    <text evidence="2">The sequence shown here is derived from an EMBL/GenBank/DDBJ whole genome shotgun (WGS) entry which is preliminary data.</text>
</comment>
<proteinExistence type="predicted"/>
<evidence type="ECO:0000256" key="1">
    <source>
        <dbReference type="SAM" id="Phobius"/>
    </source>
</evidence>
<keyword evidence="1" id="KW-1133">Transmembrane helix</keyword>
<dbReference type="EMBL" id="JADZSC010000001">
    <property type="protein sequence ID" value="MBH0228905.1"/>
    <property type="molecule type" value="Genomic_DNA"/>
</dbReference>
<evidence type="ECO:0000313" key="2">
    <source>
        <dbReference type="EMBL" id="MBH0228905.1"/>
    </source>
</evidence>
<name>A0A931HSF4_9BACI</name>
<protein>
    <submittedName>
        <fullName evidence="2">Uncharacterized protein</fullName>
    </submittedName>
</protein>
<organism evidence="2 3">
    <name type="scientific">Halobacillus yeomjeoni</name>
    <dbReference type="NCBI Taxonomy" id="311194"/>
    <lineage>
        <taxon>Bacteria</taxon>
        <taxon>Bacillati</taxon>
        <taxon>Bacillota</taxon>
        <taxon>Bacilli</taxon>
        <taxon>Bacillales</taxon>
        <taxon>Bacillaceae</taxon>
        <taxon>Halobacillus</taxon>
    </lineage>
</organism>